<feature type="transmembrane region" description="Helical" evidence="2">
    <location>
        <begin position="301"/>
        <end position="333"/>
    </location>
</feature>
<feature type="transmembrane region" description="Helical" evidence="2">
    <location>
        <begin position="259"/>
        <end position="281"/>
    </location>
</feature>
<feature type="compositionally biased region" description="Basic and acidic residues" evidence="1">
    <location>
        <begin position="1"/>
        <end position="22"/>
    </location>
</feature>
<feature type="transmembrane region" description="Helical" evidence="2">
    <location>
        <begin position="225"/>
        <end position="244"/>
    </location>
</feature>
<evidence type="ECO:0000313" key="3">
    <source>
        <dbReference type="EMBL" id="KAK2144945.1"/>
    </source>
</evidence>
<keyword evidence="2" id="KW-1133">Transmembrane helix</keyword>
<accession>A0AAD9J2U0</accession>
<dbReference type="Proteomes" id="UP001208570">
    <property type="component" value="Unassembled WGS sequence"/>
</dbReference>
<keyword evidence="2" id="KW-0472">Membrane</keyword>
<evidence type="ECO:0000313" key="4">
    <source>
        <dbReference type="Proteomes" id="UP001208570"/>
    </source>
</evidence>
<feature type="compositionally biased region" description="Basic and acidic residues" evidence="1">
    <location>
        <begin position="34"/>
        <end position="54"/>
    </location>
</feature>
<feature type="transmembrane region" description="Helical" evidence="2">
    <location>
        <begin position="124"/>
        <end position="143"/>
    </location>
</feature>
<proteinExistence type="predicted"/>
<protein>
    <submittedName>
        <fullName evidence="3">Uncharacterized protein</fullName>
    </submittedName>
</protein>
<comment type="caution">
    <text evidence="3">The sequence shown here is derived from an EMBL/GenBank/DDBJ whole genome shotgun (WGS) entry which is preliminary data.</text>
</comment>
<feature type="region of interest" description="Disordered" evidence="1">
    <location>
        <begin position="1"/>
        <end position="54"/>
    </location>
</feature>
<dbReference type="AlphaFoldDB" id="A0AAD9J2U0"/>
<organism evidence="3 4">
    <name type="scientific">Paralvinella palmiformis</name>
    <dbReference type="NCBI Taxonomy" id="53620"/>
    <lineage>
        <taxon>Eukaryota</taxon>
        <taxon>Metazoa</taxon>
        <taxon>Spiralia</taxon>
        <taxon>Lophotrochozoa</taxon>
        <taxon>Annelida</taxon>
        <taxon>Polychaeta</taxon>
        <taxon>Sedentaria</taxon>
        <taxon>Canalipalpata</taxon>
        <taxon>Terebellida</taxon>
        <taxon>Terebelliformia</taxon>
        <taxon>Alvinellidae</taxon>
        <taxon>Paralvinella</taxon>
    </lineage>
</organism>
<gene>
    <name evidence="3" type="ORF">LSH36_717g01034</name>
</gene>
<keyword evidence="2" id="KW-0812">Transmembrane</keyword>
<feature type="transmembrane region" description="Helical" evidence="2">
    <location>
        <begin position="167"/>
        <end position="186"/>
    </location>
</feature>
<reference evidence="3" key="1">
    <citation type="journal article" date="2023" name="Mol. Biol. Evol.">
        <title>Third-Generation Sequencing Reveals the Adaptive Role of the Epigenome in Three Deep-Sea Polychaetes.</title>
        <authorList>
            <person name="Perez M."/>
            <person name="Aroh O."/>
            <person name="Sun Y."/>
            <person name="Lan Y."/>
            <person name="Juniper S.K."/>
            <person name="Young C.R."/>
            <person name="Angers B."/>
            <person name="Qian P.Y."/>
        </authorList>
    </citation>
    <scope>NUCLEOTIDE SEQUENCE</scope>
    <source>
        <strain evidence="3">P08H-3</strain>
    </source>
</reference>
<evidence type="ECO:0000256" key="2">
    <source>
        <dbReference type="SAM" id="Phobius"/>
    </source>
</evidence>
<dbReference type="EMBL" id="JAODUP010000717">
    <property type="protein sequence ID" value="KAK2144945.1"/>
    <property type="molecule type" value="Genomic_DNA"/>
</dbReference>
<name>A0AAD9J2U0_9ANNE</name>
<keyword evidence="4" id="KW-1185">Reference proteome</keyword>
<feature type="compositionally biased region" description="Polar residues" evidence="1">
    <location>
        <begin position="23"/>
        <end position="32"/>
    </location>
</feature>
<sequence>MDPKEVERDIETGLDPEQRNVQDTDADNNNPEVNIREQKTELSSDADAISRDTIIKEPEAVTPRSRDSEERLSFADGVVVIPESALSKQDKVAVFRDFVDWQKKTEKEYTERQSPWIRIWKDNCILLVSYLLGVLSFAILFHVRDLPKLPFPVINNLEDWNPEVTPYIWWSHGAILVEILWVFTLIRRSLFIVLTSIRSQPIKMPLPSRDAIAEGNVARSRMWQCLLGAGAVLYHAVFGTWLGWANNAFCGYMTSDKEFIISGMVTYLVGELTIIIGDAYFLCRKTTENVTFRKFRLAAEIFIWTGFGLVSFTLPAVFLFISRFAILTFVLYIPERPSCLCLV</sequence>
<evidence type="ECO:0000256" key="1">
    <source>
        <dbReference type="SAM" id="MobiDB-lite"/>
    </source>
</evidence>